<keyword evidence="3" id="KW-0804">Transcription</keyword>
<comment type="caution">
    <text evidence="5">The sequence shown here is derived from an EMBL/GenBank/DDBJ whole genome shotgun (WGS) entry which is preliminary data.</text>
</comment>
<keyword evidence="2" id="KW-0238">DNA-binding</keyword>
<dbReference type="Gene3D" id="1.10.10.10">
    <property type="entry name" value="Winged helix-like DNA-binding domain superfamily/Winged helix DNA-binding domain"/>
    <property type="match status" value="1"/>
</dbReference>
<organism evidence="5 6">
    <name type="scientific">Amycolatopsis dongchuanensis</name>
    <dbReference type="NCBI Taxonomy" id="1070866"/>
    <lineage>
        <taxon>Bacteria</taxon>
        <taxon>Bacillati</taxon>
        <taxon>Actinomycetota</taxon>
        <taxon>Actinomycetes</taxon>
        <taxon>Pseudonocardiales</taxon>
        <taxon>Pseudonocardiaceae</taxon>
        <taxon>Amycolatopsis</taxon>
    </lineage>
</organism>
<keyword evidence="1" id="KW-0805">Transcription regulation</keyword>
<dbReference type="InterPro" id="IPR000835">
    <property type="entry name" value="HTH_MarR-typ"/>
</dbReference>
<keyword evidence="6" id="KW-1185">Reference proteome</keyword>
<proteinExistence type="predicted"/>
<sequence length="168" mass="18307">MVLTISSSGIVLGMLESPPEPLLSRVGYLLKHAQLRLSAAIAEALAPFGIDGRGLAVLLVLSTEYPMSQLEAAGRLNVDRTTMVALIDGLEDKGYVVRRRSTEDRRKNVVELTDSGRDCLHRAEEARARVERRFLAPIGQEGADRLIRDLQVLLTSGDVEGGGDREEA</sequence>
<dbReference type="PANTHER" id="PTHR42756">
    <property type="entry name" value="TRANSCRIPTIONAL REGULATOR, MARR"/>
    <property type="match status" value="1"/>
</dbReference>
<accession>A0ABP9Q976</accession>
<dbReference type="PANTHER" id="PTHR42756:SF1">
    <property type="entry name" value="TRANSCRIPTIONAL REPRESSOR OF EMRAB OPERON"/>
    <property type="match status" value="1"/>
</dbReference>
<dbReference type="PROSITE" id="PS50995">
    <property type="entry name" value="HTH_MARR_2"/>
    <property type="match status" value="1"/>
</dbReference>
<gene>
    <name evidence="5" type="ORF">GCM10023214_20630</name>
</gene>
<feature type="domain" description="HTH marR-type" evidence="4">
    <location>
        <begin position="23"/>
        <end position="155"/>
    </location>
</feature>
<dbReference type="Pfam" id="PF01047">
    <property type="entry name" value="MarR"/>
    <property type="match status" value="1"/>
</dbReference>
<dbReference type="Proteomes" id="UP001500192">
    <property type="component" value="Unassembled WGS sequence"/>
</dbReference>
<reference evidence="6" key="1">
    <citation type="journal article" date="2019" name="Int. J. Syst. Evol. Microbiol.">
        <title>The Global Catalogue of Microorganisms (GCM) 10K type strain sequencing project: providing services to taxonomists for standard genome sequencing and annotation.</title>
        <authorList>
            <consortium name="The Broad Institute Genomics Platform"/>
            <consortium name="The Broad Institute Genome Sequencing Center for Infectious Disease"/>
            <person name="Wu L."/>
            <person name="Ma J."/>
        </authorList>
    </citation>
    <scope>NUCLEOTIDE SEQUENCE [LARGE SCALE GENOMIC DNA]</scope>
    <source>
        <strain evidence="6">JCM 18054</strain>
    </source>
</reference>
<dbReference type="EMBL" id="BAABIB010000048">
    <property type="protein sequence ID" value="GAA5158895.1"/>
    <property type="molecule type" value="Genomic_DNA"/>
</dbReference>
<dbReference type="SUPFAM" id="SSF46785">
    <property type="entry name" value="Winged helix' DNA-binding domain"/>
    <property type="match status" value="1"/>
</dbReference>
<evidence type="ECO:0000256" key="3">
    <source>
        <dbReference type="ARBA" id="ARBA00023163"/>
    </source>
</evidence>
<name>A0ABP9Q976_9PSEU</name>
<dbReference type="SMART" id="SM00347">
    <property type="entry name" value="HTH_MARR"/>
    <property type="match status" value="1"/>
</dbReference>
<evidence type="ECO:0000256" key="1">
    <source>
        <dbReference type="ARBA" id="ARBA00023015"/>
    </source>
</evidence>
<evidence type="ECO:0000256" key="2">
    <source>
        <dbReference type="ARBA" id="ARBA00023125"/>
    </source>
</evidence>
<evidence type="ECO:0000313" key="5">
    <source>
        <dbReference type="EMBL" id="GAA5158895.1"/>
    </source>
</evidence>
<evidence type="ECO:0000259" key="4">
    <source>
        <dbReference type="PROSITE" id="PS50995"/>
    </source>
</evidence>
<evidence type="ECO:0000313" key="6">
    <source>
        <dbReference type="Proteomes" id="UP001500192"/>
    </source>
</evidence>
<dbReference type="InterPro" id="IPR036388">
    <property type="entry name" value="WH-like_DNA-bd_sf"/>
</dbReference>
<protein>
    <submittedName>
        <fullName evidence="5">MarR family transcriptional regulator</fullName>
    </submittedName>
</protein>
<dbReference type="PRINTS" id="PR00598">
    <property type="entry name" value="HTHMARR"/>
</dbReference>
<dbReference type="InterPro" id="IPR036390">
    <property type="entry name" value="WH_DNA-bd_sf"/>
</dbReference>